<dbReference type="EMBL" id="CP023315">
    <property type="protein sequence ID" value="ATC34336.1"/>
    <property type="molecule type" value="Genomic_DNA"/>
</dbReference>
<gene>
    <name evidence="3" type="ORF">CA606_19450</name>
</gene>
<feature type="binding site" evidence="2">
    <location>
        <position position="348"/>
    </location>
    <ligand>
        <name>FAD</name>
        <dbReference type="ChEBI" id="CHEBI:57692"/>
    </ligand>
</feature>
<feature type="binding site" evidence="2">
    <location>
        <position position="344"/>
    </location>
    <ligand>
        <name>L-tryptophan</name>
        <dbReference type="ChEBI" id="CHEBI:57912"/>
    </ligand>
</feature>
<evidence type="ECO:0000313" key="3">
    <source>
        <dbReference type="EMBL" id="ATC34336.1"/>
    </source>
</evidence>
<dbReference type="PIRSF" id="PIRSF011396">
    <property type="entry name" value="Trp_halogenase"/>
    <property type="match status" value="1"/>
</dbReference>
<dbReference type="PANTHER" id="PTHR43747:SF4">
    <property type="entry name" value="FLAVIN-DEPENDENT TRYPTOPHAN HALOGENASE"/>
    <property type="match status" value="1"/>
</dbReference>
<sequence length="503" mass="56237">MNDRRIRKVVIVGGGTAGWMTAAALARFLEHQPAAIELVESEAIGTVGVGEATIPPIRNFNAVLGIDEIDFIKATQATFKLGIAFEDWRVQGSRWFHGFGDYGPKIDGVSPHHHWRRLRAAGDPTSHEAYSLTTQMAALNRFRPPVPDPRSVYSNYAYAFQFDAGLYARYLRGYAEARGVTRTEGKIAKVELRGGDGFVEAVVLEDGRRLEGDLFIDCSGFRGLLIEEALGTGYEDWSHWLPVNRALAVPSSRVGELTPYTTASADAAGWRWRIPLQHRTGNGYVFCDAFTSEDEAAATLLSKLDGKALDTPRPLRFVTGRRRKIWNRNVVAVGLSSGFIEPLESTSIHLIQNAIGRLIEHFPDRDFDPRRAEVFNALSAAEIDHIRDFIVLHYVTAQRDDTPFWRHVRSIDPPDALKEQLQRFRRTGEALLKTDESFLEPSWLAIYLGQDIVPEAHDPRADAISLAELADGMRRRREAVRQAAEALPSHAAFIDRFCRAPPP</sequence>
<evidence type="ECO:0000256" key="2">
    <source>
        <dbReference type="PIRSR" id="PIRSR011396-2"/>
    </source>
</evidence>
<dbReference type="AlphaFoldDB" id="A0A290MRF8"/>
<dbReference type="GO" id="GO:0004497">
    <property type="term" value="F:monooxygenase activity"/>
    <property type="evidence" value="ECO:0007669"/>
    <property type="project" value="InterPro"/>
</dbReference>
<reference evidence="4" key="1">
    <citation type="submission" date="2017-09" db="EMBL/GenBank/DDBJ databases">
        <title>Genome evolution observed in wild isolates of Caulobacter crescentus.</title>
        <authorList>
            <person name="Ely B."/>
            <person name="Wilson K."/>
            <person name="Scott D."/>
        </authorList>
    </citation>
    <scope>NUCLEOTIDE SEQUENCE [LARGE SCALE GENOMIC DNA]</scope>
    <source>
        <strain evidence="4">CB13b1a</strain>
    </source>
</reference>
<dbReference type="InterPro" id="IPR036188">
    <property type="entry name" value="FAD/NAD-bd_sf"/>
</dbReference>
<dbReference type="InterPro" id="IPR033856">
    <property type="entry name" value="Trp_halogen"/>
</dbReference>
<feature type="binding site" evidence="2">
    <location>
        <position position="335"/>
    </location>
    <ligand>
        <name>FAD</name>
        <dbReference type="ChEBI" id="CHEBI:57692"/>
    </ligand>
</feature>
<dbReference type="InterPro" id="IPR050816">
    <property type="entry name" value="Flavin-dep_Halogenase_NPB"/>
</dbReference>
<name>A0A290MRF8_CAUVI</name>
<dbReference type="InterPro" id="IPR006905">
    <property type="entry name" value="Flavin_halogenase"/>
</dbReference>
<keyword evidence="2" id="KW-0285">Flavoprotein</keyword>
<dbReference type="Proteomes" id="UP000217311">
    <property type="component" value="Chromosome"/>
</dbReference>
<dbReference type="Pfam" id="PF04820">
    <property type="entry name" value="Trp_halogenase"/>
    <property type="match status" value="1"/>
</dbReference>
<dbReference type="PANTHER" id="PTHR43747">
    <property type="entry name" value="FAD-BINDING PROTEIN"/>
    <property type="match status" value="1"/>
</dbReference>
<evidence type="ECO:0000313" key="4">
    <source>
        <dbReference type="Proteomes" id="UP000217311"/>
    </source>
</evidence>
<keyword evidence="2" id="KW-0547">Nucleotide-binding</keyword>
<proteinExistence type="predicted"/>
<protein>
    <submittedName>
        <fullName evidence="3">Tryptophan 7-halogenase</fullName>
    </submittedName>
</protein>
<accession>A0A290MRF8</accession>
<dbReference type="SUPFAM" id="SSF51905">
    <property type="entry name" value="FAD/NAD(P)-binding domain"/>
    <property type="match status" value="1"/>
</dbReference>
<feature type="binding site" evidence="2">
    <location>
        <position position="80"/>
    </location>
    <ligand>
        <name>7-chloro-L-tryptophan</name>
        <dbReference type="ChEBI" id="CHEBI:58713"/>
    </ligand>
</feature>
<dbReference type="RefSeq" id="WP_096053683.1">
    <property type="nucleotide sequence ID" value="NZ_CP023315.3"/>
</dbReference>
<feature type="binding site" evidence="2">
    <location>
        <begin position="14"/>
        <end position="17"/>
    </location>
    <ligand>
        <name>FAD</name>
        <dbReference type="ChEBI" id="CHEBI:57692"/>
    </ligand>
</feature>
<dbReference type="Gene3D" id="3.50.50.60">
    <property type="entry name" value="FAD/NAD(P)-binding domain"/>
    <property type="match status" value="1"/>
</dbReference>
<evidence type="ECO:0000256" key="1">
    <source>
        <dbReference type="PIRSR" id="PIRSR011396-1"/>
    </source>
</evidence>
<dbReference type="GO" id="GO:0000166">
    <property type="term" value="F:nucleotide binding"/>
    <property type="evidence" value="ECO:0007669"/>
    <property type="project" value="UniProtKB-KW"/>
</dbReference>
<keyword evidence="2" id="KW-0274">FAD</keyword>
<feature type="active site" evidence="1">
    <location>
        <position position="80"/>
    </location>
</feature>
<organism evidence="3 4">
    <name type="scientific">Caulobacter vibrioides</name>
    <name type="common">Caulobacter crescentus</name>
    <dbReference type="NCBI Taxonomy" id="155892"/>
    <lineage>
        <taxon>Bacteria</taxon>
        <taxon>Pseudomonadati</taxon>
        <taxon>Pseudomonadota</taxon>
        <taxon>Alphaproteobacteria</taxon>
        <taxon>Caulobacterales</taxon>
        <taxon>Caulobacteraceae</taxon>
        <taxon>Caulobacter</taxon>
    </lineage>
</organism>